<organism evidence="1 2">
    <name type="scientific">Arabidopsis thaliana</name>
    <name type="common">Mouse-ear cress</name>
    <dbReference type="NCBI Taxonomy" id="3702"/>
    <lineage>
        <taxon>Eukaryota</taxon>
        <taxon>Viridiplantae</taxon>
        <taxon>Streptophyta</taxon>
        <taxon>Embryophyta</taxon>
        <taxon>Tracheophyta</taxon>
        <taxon>Spermatophyta</taxon>
        <taxon>Magnoliopsida</taxon>
        <taxon>eudicotyledons</taxon>
        <taxon>Gunneridae</taxon>
        <taxon>Pentapetalae</taxon>
        <taxon>rosids</taxon>
        <taxon>malvids</taxon>
        <taxon>Brassicales</taxon>
        <taxon>Brassicaceae</taxon>
        <taxon>Camelineae</taxon>
        <taxon>Arabidopsis</taxon>
    </lineage>
</organism>
<gene>
    <name evidence="1" type="ORF">AN1_LOCUS3634</name>
</gene>
<dbReference type="EMBL" id="CACRSJ010000104">
    <property type="protein sequence ID" value="VYS48151.1"/>
    <property type="molecule type" value="Genomic_DNA"/>
</dbReference>
<evidence type="ECO:0000313" key="2">
    <source>
        <dbReference type="Proteomes" id="UP000426265"/>
    </source>
</evidence>
<name>A0A654ERG5_ARATH</name>
<sequence>MEFPELRLINMRKELVSDRKKIELRNVKAAGTHYEKAEKVDQDKYIIVKFVESIVLVFILKGGTYTLSHLVEDYGDGRIFTWFKLQLNSDSHQTTGSKEDGIEKAATMWGTNHNIDGIFSNNILALAVKECMVSKADIDKGDRWNKGSPVLEAQRKSMVFVICNGQLSTSLPKYASTTAQRNLKDLCMLYIELGNCYNEGTIGELEEVVVTMFKQRFVYGSLLRLPDAHYEDGLYNDLDQSSIDLQSQEMHARYDNQTQEMDMTEALVQAIYVANPLVEFCAYGVFHFQRPPKLSCCNEDGKSAGIGSVPTKTSQQRFS</sequence>
<evidence type="ECO:0000313" key="1">
    <source>
        <dbReference type="EMBL" id="VYS48151.1"/>
    </source>
</evidence>
<dbReference type="AlphaFoldDB" id="A0A654ERG5"/>
<proteinExistence type="predicted"/>
<reference evidence="1 2" key="1">
    <citation type="submission" date="2019-11" db="EMBL/GenBank/DDBJ databases">
        <authorList>
            <person name="Jiao W.-B."/>
            <person name="Schneeberger K."/>
        </authorList>
    </citation>
    <scope>NUCLEOTIDE SEQUENCE [LARGE SCALE GENOMIC DNA]</scope>
    <source>
        <strain evidence="2">cv. An-1</strain>
    </source>
</reference>
<protein>
    <submittedName>
        <fullName evidence="1">Uncharacterized protein</fullName>
    </submittedName>
</protein>
<dbReference type="Proteomes" id="UP000426265">
    <property type="component" value="Unassembled WGS sequence"/>
</dbReference>
<accession>A0A654ERG5</accession>